<dbReference type="AlphaFoldDB" id="A0A5S9PGQ2"/>
<keyword evidence="2" id="KW-1185">Reference proteome</keyword>
<organism evidence="1 2">
    <name type="scientific">BD1-7 clade bacterium</name>
    <dbReference type="NCBI Taxonomy" id="2029982"/>
    <lineage>
        <taxon>Bacteria</taxon>
        <taxon>Pseudomonadati</taxon>
        <taxon>Pseudomonadota</taxon>
        <taxon>Gammaproteobacteria</taxon>
        <taxon>Cellvibrionales</taxon>
        <taxon>Spongiibacteraceae</taxon>
        <taxon>BD1-7 clade</taxon>
    </lineage>
</organism>
<gene>
    <name evidence="1" type="ORF">OPDIPICF_04499</name>
</gene>
<dbReference type="EMBL" id="CACSIO010000009">
    <property type="protein sequence ID" value="CAA0102974.1"/>
    <property type="molecule type" value="Genomic_DNA"/>
</dbReference>
<reference evidence="1 2" key="1">
    <citation type="submission" date="2019-11" db="EMBL/GenBank/DDBJ databases">
        <authorList>
            <person name="Holert J."/>
        </authorList>
    </citation>
    <scope>NUCLEOTIDE SEQUENCE [LARGE SCALE GENOMIC DNA]</scope>
    <source>
        <strain evidence="1">SB11_3</strain>
    </source>
</reference>
<accession>A0A5S9PGQ2</accession>
<dbReference type="Proteomes" id="UP000441399">
    <property type="component" value="Unassembled WGS sequence"/>
</dbReference>
<dbReference type="Pfam" id="PF14412">
    <property type="entry name" value="AHH"/>
    <property type="match status" value="1"/>
</dbReference>
<proteinExistence type="predicted"/>
<protein>
    <submittedName>
        <fullName evidence="1">Uncharacterized protein</fullName>
    </submittedName>
</protein>
<sequence>MAPKHPLTDQGKNVAVFYSQSEYRKNGYDYIVKTARRKKRYANNQQIGKGLRAINRRPKDQSVTPGSDTHANLYHFNIGNNFKHWRVPYDHQAHHLLPKEFNKFLKADATRKICAKLNYNINRGENIVYLPYNNKYAKIHDLPIHCGSHPKYNNEVLRMAADFENKLKQYVQTEPCQETKDLPKDLVDEMIALSDDLWKIVTEAGQVKIDDVKKKRKKR</sequence>
<dbReference type="InterPro" id="IPR032871">
    <property type="entry name" value="AHH_dom_containing"/>
</dbReference>
<evidence type="ECO:0000313" key="1">
    <source>
        <dbReference type="EMBL" id="CAA0102974.1"/>
    </source>
</evidence>
<name>A0A5S9PGQ2_9GAMM</name>
<dbReference type="OrthoDB" id="5380973at2"/>
<evidence type="ECO:0000313" key="2">
    <source>
        <dbReference type="Proteomes" id="UP000441399"/>
    </source>
</evidence>